<dbReference type="AlphaFoldDB" id="A0A1G8AUG0"/>
<evidence type="ECO:0000313" key="13">
    <source>
        <dbReference type="Proteomes" id="UP000199643"/>
    </source>
</evidence>
<accession>A0A1G8AUG0</accession>
<dbReference type="Gene3D" id="3.90.1170.40">
    <property type="entry name" value="Molybdopterin biosynthesis MoaE subunit"/>
    <property type="match status" value="1"/>
</dbReference>
<dbReference type="CDD" id="cd00756">
    <property type="entry name" value="MoaE"/>
    <property type="match status" value="1"/>
</dbReference>
<keyword evidence="5" id="KW-0501">Molybdenum cofactor biosynthesis</keyword>
<proteinExistence type="inferred from homology"/>
<evidence type="ECO:0000256" key="11">
    <source>
        <dbReference type="ARBA" id="ARBA00049878"/>
    </source>
</evidence>
<evidence type="ECO:0000256" key="4">
    <source>
        <dbReference type="ARBA" id="ARBA00013858"/>
    </source>
</evidence>
<evidence type="ECO:0000256" key="6">
    <source>
        <dbReference type="ARBA" id="ARBA00026066"/>
    </source>
</evidence>
<comment type="similarity">
    <text evidence="2">Belongs to the MoaE family.</text>
</comment>
<evidence type="ECO:0000256" key="5">
    <source>
        <dbReference type="ARBA" id="ARBA00023150"/>
    </source>
</evidence>
<dbReference type="GO" id="GO:0030366">
    <property type="term" value="F:molybdopterin synthase activity"/>
    <property type="evidence" value="ECO:0007669"/>
    <property type="project" value="UniProtKB-EC"/>
</dbReference>
<dbReference type="GO" id="GO:0006777">
    <property type="term" value="P:Mo-molybdopterin cofactor biosynthetic process"/>
    <property type="evidence" value="ECO:0007669"/>
    <property type="project" value="UniProtKB-KW"/>
</dbReference>
<dbReference type="OrthoDB" id="9803224at2"/>
<dbReference type="InterPro" id="IPR003448">
    <property type="entry name" value="Mopterin_biosynth_MoaE"/>
</dbReference>
<dbReference type="SUPFAM" id="SSF54690">
    <property type="entry name" value="Molybdopterin synthase subunit MoaE"/>
    <property type="match status" value="1"/>
</dbReference>
<dbReference type="EC" id="2.8.1.12" evidence="3"/>
<evidence type="ECO:0000256" key="1">
    <source>
        <dbReference type="ARBA" id="ARBA00005046"/>
    </source>
</evidence>
<evidence type="ECO:0000313" key="12">
    <source>
        <dbReference type="EMBL" id="SDH24527.1"/>
    </source>
</evidence>
<evidence type="ECO:0000256" key="9">
    <source>
        <dbReference type="ARBA" id="ARBA00030781"/>
    </source>
</evidence>
<organism evidence="12 13">
    <name type="scientific">Pedobacter terrae</name>
    <dbReference type="NCBI Taxonomy" id="405671"/>
    <lineage>
        <taxon>Bacteria</taxon>
        <taxon>Pseudomonadati</taxon>
        <taxon>Bacteroidota</taxon>
        <taxon>Sphingobacteriia</taxon>
        <taxon>Sphingobacteriales</taxon>
        <taxon>Sphingobacteriaceae</taxon>
        <taxon>Pedobacter</taxon>
    </lineage>
</organism>
<comment type="pathway">
    <text evidence="1">Cofactor biosynthesis; molybdopterin biosynthesis.</text>
</comment>
<comment type="catalytic activity">
    <reaction evidence="11">
        <text>2 [molybdopterin-synthase sulfur-carrier protein]-C-terminal-Gly-aminoethanethioate + cyclic pyranopterin phosphate + H2O = molybdopterin + 2 [molybdopterin-synthase sulfur-carrier protein]-C-terminal Gly-Gly + 2 H(+)</text>
        <dbReference type="Rhea" id="RHEA:26333"/>
        <dbReference type="Rhea" id="RHEA-COMP:12202"/>
        <dbReference type="Rhea" id="RHEA-COMP:19907"/>
        <dbReference type="ChEBI" id="CHEBI:15377"/>
        <dbReference type="ChEBI" id="CHEBI:15378"/>
        <dbReference type="ChEBI" id="CHEBI:58698"/>
        <dbReference type="ChEBI" id="CHEBI:59648"/>
        <dbReference type="ChEBI" id="CHEBI:90778"/>
        <dbReference type="ChEBI" id="CHEBI:232372"/>
        <dbReference type="EC" id="2.8.1.12"/>
    </reaction>
</comment>
<evidence type="ECO:0000256" key="10">
    <source>
        <dbReference type="ARBA" id="ARBA00032474"/>
    </source>
</evidence>
<dbReference type="Proteomes" id="UP000199643">
    <property type="component" value="Unassembled WGS sequence"/>
</dbReference>
<protein>
    <recommendedName>
        <fullName evidence="4">Molybdopterin synthase catalytic subunit</fullName>
        <ecNumber evidence="3">2.8.1.12</ecNumber>
    </recommendedName>
    <alternativeName>
        <fullName evidence="9">MPT synthase subunit 2</fullName>
    </alternativeName>
    <alternativeName>
        <fullName evidence="7">Molybdenum cofactor biosynthesis protein E</fullName>
    </alternativeName>
    <alternativeName>
        <fullName evidence="8">Molybdopterin-converting factor large subunit</fullName>
    </alternativeName>
    <alternativeName>
        <fullName evidence="10">Molybdopterin-converting factor subunit 2</fullName>
    </alternativeName>
</protein>
<comment type="subunit">
    <text evidence="6">Heterotetramer of 2 MoaD subunits and 2 MoaE subunits. Also stable as homodimer. The enzyme changes between these two forms during catalysis.</text>
</comment>
<dbReference type="RefSeq" id="WP_090503065.1">
    <property type="nucleotide sequence ID" value="NZ_FNCH01000020.1"/>
</dbReference>
<dbReference type="PANTHER" id="PTHR23404">
    <property type="entry name" value="MOLYBDOPTERIN SYNTHASE RELATED"/>
    <property type="match status" value="1"/>
</dbReference>
<evidence type="ECO:0000256" key="8">
    <source>
        <dbReference type="ARBA" id="ARBA00030407"/>
    </source>
</evidence>
<gene>
    <name evidence="12" type="ORF">SAMN05421827_12010</name>
</gene>
<reference evidence="13" key="1">
    <citation type="submission" date="2016-10" db="EMBL/GenBank/DDBJ databases">
        <authorList>
            <person name="Varghese N."/>
            <person name="Submissions S."/>
        </authorList>
    </citation>
    <scope>NUCLEOTIDE SEQUENCE [LARGE SCALE GENOMIC DNA]</scope>
    <source>
        <strain evidence="13">DSM 17933</strain>
    </source>
</reference>
<evidence type="ECO:0000256" key="3">
    <source>
        <dbReference type="ARBA" id="ARBA00011950"/>
    </source>
</evidence>
<sequence>MSEKNIKNIFVNGPIAPAFIADSIAKHSSKTAIGGHSIFMGQVRKDEINGKFVSAIAYTAYEELALEKMYQIREEIFEKYPLKCMHIYHSLGTVKAGEICLFVFTSSAHRKPAIAACSEVVDRLKVELPIWGKEIFEDESHQWKENS</sequence>
<dbReference type="Pfam" id="PF02391">
    <property type="entry name" value="MoaE"/>
    <property type="match status" value="1"/>
</dbReference>
<name>A0A1G8AUG0_9SPHI</name>
<keyword evidence="13" id="KW-1185">Reference proteome</keyword>
<dbReference type="EMBL" id="FNCH01000020">
    <property type="protein sequence ID" value="SDH24527.1"/>
    <property type="molecule type" value="Genomic_DNA"/>
</dbReference>
<dbReference type="InterPro" id="IPR036563">
    <property type="entry name" value="MoaE_sf"/>
</dbReference>
<evidence type="ECO:0000256" key="2">
    <source>
        <dbReference type="ARBA" id="ARBA00005426"/>
    </source>
</evidence>
<dbReference type="STRING" id="405671.SAMN05421827_12010"/>
<evidence type="ECO:0000256" key="7">
    <source>
        <dbReference type="ARBA" id="ARBA00029745"/>
    </source>
</evidence>